<dbReference type="GO" id="GO:0005634">
    <property type="term" value="C:nucleus"/>
    <property type="evidence" value="ECO:0007669"/>
    <property type="project" value="TreeGrafter"/>
</dbReference>
<dbReference type="InParanoid" id="A0A7R8Z1Q4"/>
<keyword evidence="5" id="KW-1185">Reference proteome</keyword>
<feature type="compositionally biased region" description="Low complexity" evidence="2">
    <location>
        <begin position="393"/>
        <end position="429"/>
    </location>
</feature>
<evidence type="ECO:0000256" key="2">
    <source>
        <dbReference type="SAM" id="MobiDB-lite"/>
    </source>
</evidence>
<feature type="coiled-coil region" evidence="1">
    <location>
        <begin position="668"/>
        <end position="695"/>
    </location>
</feature>
<feature type="compositionally biased region" description="Acidic residues" evidence="2">
    <location>
        <begin position="482"/>
        <end position="502"/>
    </location>
</feature>
<feature type="region of interest" description="Disordered" evidence="2">
    <location>
        <begin position="375"/>
        <end position="430"/>
    </location>
</feature>
<feature type="compositionally biased region" description="Low complexity" evidence="2">
    <location>
        <begin position="262"/>
        <end position="281"/>
    </location>
</feature>
<keyword evidence="1" id="KW-0175">Coiled coil</keyword>
<dbReference type="OrthoDB" id="8931646at2759"/>
<dbReference type="OMA" id="NRSQYQM"/>
<dbReference type="PROSITE" id="PS00036">
    <property type="entry name" value="BZIP_BASIC"/>
    <property type="match status" value="1"/>
</dbReference>
<dbReference type="CDD" id="cd14809">
    <property type="entry name" value="bZIP_AUREO-like"/>
    <property type="match status" value="1"/>
</dbReference>
<feature type="domain" description="BZIP" evidence="3">
    <location>
        <begin position="617"/>
        <end position="631"/>
    </location>
</feature>
<name>A0A7R8Z1Q4_HERIL</name>
<dbReference type="GO" id="GO:0006986">
    <property type="term" value="P:response to unfolded protein"/>
    <property type="evidence" value="ECO:0007669"/>
    <property type="project" value="InterPro"/>
</dbReference>
<dbReference type="GO" id="GO:0000977">
    <property type="term" value="F:RNA polymerase II transcription regulatory region sequence-specific DNA binding"/>
    <property type="evidence" value="ECO:0007669"/>
    <property type="project" value="TreeGrafter"/>
</dbReference>
<feature type="compositionally biased region" description="Polar residues" evidence="2">
    <location>
        <begin position="340"/>
        <end position="353"/>
    </location>
</feature>
<sequence>MTENRLYAIGGSDFCDSSSNSSNLLKFELFSSGSDCGAVGVGIGSGDNNSINTIRDSNSIQPQYTILNNLRESPMLTTASISIPQRNSSGMNYPSSKMMADFSEFGLDALEVSSLSPNLLQDVNLNSISSIHNQFNVSGVNSSNSGNPMQYENQNQTSNSSAMWNDIGSAMTMKSEPFHLDDDYIFQIDKADLIQGPTLAELNDEALLEDLIIDDLIPVEQGYAVTTAGQLSQIHFSPGQLNMSETALPPQQLLQHHHHHNSPQQQRQTHTQLSLQLQSTSGREGPYDEQNTTGSSSPFDIYHTTPTKSLNSSAAFSPGSQASSSSPLLLNSVTPPPHTSRGQYHHSLQSQQHGKTRSPALQELLKKEYSMSPDRHILGQSVPDPSTPRMYIAGGSALSPASSGFGSGGRRSIAQCSSGASASRLSSSAPTHLGLEQIWQRREPRQHLLSTGSLAEAESFSSISTGSVLSPEGNDLSHDEGYSDFDSDRDEDYSTDNDSDNDDGPRIGSHGSGKGKERYFWQYNVQAKGPKGQRLVIKSELEDPHVLNEATDPVFSPNCSVRGIKHSGKARKGDGNDLTPNPKKLHIIGKELDKLGRIINDMTPVSELPFNVRPKSRKEKNKLASRACRLKKKAQHEANKIKLYGLEVEHRKLLNGIRDVKRILAIKYKNPNENIDELNQQIERIAKNSTKLKIAGTSTEFVNKILDKVKSGVPRGGLEDIQNS</sequence>
<feature type="compositionally biased region" description="Polar residues" evidence="2">
    <location>
        <begin position="289"/>
        <end position="311"/>
    </location>
</feature>
<protein>
    <recommendedName>
        <fullName evidence="3">BZIP domain-containing protein</fullName>
    </recommendedName>
</protein>
<accession>A0A7R8Z1Q4</accession>
<feature type="compositionally biased region" description="Low complexity" evidence="2">
    <location>
        <begin position="312"/>
        <end position="333"/>
    </location>
</feature>
<feature type="region of interest" description="Disordered" evidence="2">
    <location>
        <begin position="253"/>
        <end position="358"/>
    </location>
</feature>
<gene>
    <name evidence="4" type="ORF">HERILL_LOCUS16105</name>
</gene>
<reference evidence="4 5" key="1">
    <citation type="submission" date="2020-11" db="EMBL/GenBank/DDBJ databases">
        <authorList>
            <person name="Wallbank WR R."/>
            <person name="Pardo Diaz C."/>
            <person name="Kozak K."/>
            <person name="Martin S."/>
            <person name="Jiggins C."/>
            <person name="Moest M."/>
            <person name="Warren A I."/>
            <person name="Generalovic N T."/>
            <person name="Byers J.R.P. K."/>
            <person name="Montejo-Kovacevich G."/>
            <person name="Yen C E."/>
        </authorList>
    </citation>
    <scope>NUCLEOTIDE SEQUENCE [LARGE SCALE GENOMIC DNA]</scope>
</reference>
<evidence type="ECO:0000313" key="4">
    <source>
        <dbReference type="EMBL" id="CAD7093844.1"/>
    </source>
</evidence>
<dbReference type="FunCoup" id="A0A7R8Z1Q4">
    <property type="interactions" value="111"/>
</dbReference>
<dbReference type="EMBL" id="LR899014">
    <property type="protein sequence ID" value="CAD7093844.1"/>
    <property type="molecule type" value="Genomic_DNA"/>
</dbReference>
<evidence type="ECO:0000256" key="1">
    <source>
        <dbReference type="SAM" id="Coils"/>
    </source>
</evidence>
<dbReference type="Proteomes" id="UP000594454">
    <property type="component" value="Chromosome 6"/>
</dbReference>
<evidence type="ECO:0000313" key="5">
    <source>
        <dbReference type="Proteomes" id="UP000594454"/>
    </source>
</evidence>
<feature type="compositionally biased region" description="Polar residues" evidence="2">
    <location>
        <begin position="449"/>
        <end position="468"/>
    </location>
</feature>
<dbReference type="GO" id="GO:0000981">
    <property type="term" value="F:DNA-binding transcription factor activity, RNA polymerase II-specific"/>
    <property type="evidence" value="ECO:0007669"/>
    <property type="project" value="TreeGrafter"/>
</dbReference>
<dbReference type="PANTHER" id="PTHR21552:SF2">
    <property type="entry name" value="CREB3 REGULATORY FACTOR"/>
    <property type="match status" value="1"/>
</dbReference>
<dbReference type="InterPro" id="IPR039165">
    <property type="entry name" value="CREBRF"/>
</dbReference>
<organism evidence="4 5">
    <name type="scientific">Hermetia illucens</name>
    <name type="common">Black soldier fly</name>
    <dbReference type="NCBI Taxonomy" id="343691"/>
    <lineage>
        <taxon>Eukaryota</taxon>
        <taxon>Metazoa</taxon>
        <taxon>Ecdysozoa</taxon>
        <taxon>Arthropoda</taxon>
        <taxon>Hexapoda</taxon>
        <taxon>Insecta</taxon>
        <taxon>Pterygota</taxon>
        <taxon>Neoptera</taxon>
        <taxon>Endopterygota</taxon>
        <taxon>Diptera</taxon>
        <taxon>Brachycera</taxon>
        <taxon>Stratiomyomorpha</taxon>
        <taxon>Stratiomyidae</taxon>
        <taxon>Hermetiinae</taxon>
        <taxon>Hermetia</taxon>
    </lineage>
</organism>
<proteinExistence type="predicted"/>
<dbReference type="InterPro" id="IPR004827">
    <property type="entry name" value="bZIP"/>
</dbReference>
<feature type="region of interest" description="Disordered" evidence="2">
    <location>
        <begin position="449"/>
        <end position="515"/>
    </location>
</feature>
<dbReference type="PANTHER" id="PTHR21552">
    <property type="entry name" value="ADULT RETINA PROTEIN"/>
    <property type="match status" value="1"/>
</dbReference>
<evidence type="ECO:0000259" key="3">
    <source>
        <dbReference type="PROSITE" id="PS00036"/>
    </source>
</evidence>
<dbReference type="AlphaFoldDB" id="A0A7R8Z1Q4"/>